<dbReference type="EMBL" id="CP022386">
    <property type="protein sequence ID" value="ATA86008.1"/>
    <property type="molecule type" value="Genomic_DNA"/>
</dbReference>
<evidence type="ECO:0000313" key="1">
    <source>
        <dbReference type="EMBL" id="ATA86008.1"/>
    </source>
</evidence>
<reference evidence="2" key="1">
    <citation type="submission" date="2017-06" db="EMBL/GenBank/DDBJ databases">
        <title>Capnocytophaga spp. assemblies.</title>
        <authorList>
            <person name="Gulvik C.A."/>
        </authorList>
    </citation>
    <scope>NUCLEOTIDE SEQUENCE [LARGE SCALE GENOMIC DNA]</scope>
    <source>
        <strain evidence="2">H1496</strain>
    </source>
</reference>
<dbReference type="RefSeq" id="WP_095909453.1">
    <property type="nucleotide sequence ID" value="NZ_CP022386.1"/>
</dbReference>
<dbReference type="GeneID" id="84807307"/>
<dbReference type="AlphaFoldDB" id="A0A250FPL9"/>
<name>A0A250FPL9_9FLAO</name>
<dbReference type="OrthoDB" id="1493894at2"/>
<gene>
    <name evidence="1" type="ORF">CGC50_01850</name>
</gene>
<dbReference type="KEGG" id="cgh:CGC50_01850"/>
<proteinExistence type="predicted"/>
<evidence type="ECO:0000313" key="2">
    <source>
        <dbReference type="Proteomes" id="UP000217250"/>
    </source>
</evidence>
<accession>A0A250FPL9</accession>
<dbReference type="Proteomes" id="UP000217250">
    <property type="component" value="Chromosome"/>
</dbReference>
<sequence length="189" mass="22299">MKKLLLIVMVAAHFVAFGQKKKKSIPPPPEKITKQKVQKSPYQRIFEDNRMLAFQWEMEVKDSIIIANEDRMIYKIYLEFHSDKEFSSYKKQPHISALKVIYSVEKGAKLDKNLTPRTHYFDLVDYPWISESVKIVGDNVELTNDETKEKQIFKIFLDKDKKNIIKLQDSKTKKEFFPTEDFYTPAVSI</sequence>
<organism evidence="1 2">
    <name type="scientific">Capnocytophaga gingivalis</name>
    <dbReference type="NCBI Taxonomy" id="1017"/>
    <lineage>
        <taxon>Bacteria</taxon>
        <taxon>Pseudomonadati</taxon>
        <taxon>Bacteroidota</taxon>
        <taxon>Flavobacteriia</taxon>
        <taxon>Flavobacteriales</taxon>
        <taxon>Flavobacteriaceae</taxon>
        <taxon>Capnocytophaga</taxon>
    </lineage>
</organism>
<protein>
    <submittedName>
        <fullName evidence="1">Uncharacterized protein</fullName>
    </submittedName>
</protein>